<sequence length="718" mass="78050">MKQSPKRTVTSQQAQRNRRVFGRVLFLIITGVFVLFIARFSYIAIGKNVEHVNLSARAQKLYTATQTVKAQRGTIYDDSNQPIAEDTSTYSLYAVLDKTQRSTDGRPMYVQNKKKTATVLAKYLPISKKRALAYLTPSNAKTFQVEFGLAGQNISLTTRNKIEQAHLTGLNFVQQQARLYPNGVFASYLVGNTATNSKGVLTGTMGLESQYNSLLTGTNGFKTEKQDNNGYKIPGTTQKDKKAKNGDDVYTTLDSRLQTLLETEMSALQSKTHSRSLNAVLMNAKTGEIVASTQRPTFNPETGAGLGTDGTWRDSLVQDLYEPGSTMKVFTMAASIDSGNYNGNATYQSGKYTVGGQVVPDWQTSGWGIITYNKGFALSSNVAMAHLEQQMGAKTWMKYIKRFKFLKSTNFGLPGEQAGSIQFSKAIEQADTAFGQGIQVTAIQMLQGLSAIANNGKMLKPYLVRKVVDPNTGKTVKSYGTKVIGHPVSAATAKAVRKHMEDVVYKSYGIGGDYKIKGVRIAAKTGTAQVSNGKSGYLSGDDSYLYSVAAMAPAKNPKYIMYITMKQPTLPGTETATQLLADVFKPVMKRALLEDSSSSSTETSTKMVSYVNRSAKAAEETLTKAGYKVTVLGSGNRVVKQSPESGQVMMEGQRVILLTSGAQKMPSISGWSKSDILRLADLLGMKVTFTGNGYAKTQSIKAEQAVSDEEQLKVSLGN</sequence>
<keyword evidence="3" id="KW-1003">Cell membrane</keyword>
<dbReference type="GO" id="GO:0046677">
    <property type="term" value="P:response to antibiotic"/>
    <property type="evidence" value="ECO:0007669"/>
    <property type="project" value="UniProtKB-KW"/>
</dbReference>
<dbReference type="InterPro" id="IPR012338">
    <property type="entry name" value="Beta-lactam/transpept-like"/>
</dbReference>
<dbReference type="GO" id="GO:0008360">
    <property type="term" value="P:regulation of cell shape"/>
    <property type="evidence" value="ECO:0007669"/>
    <property type="project" value="UniProtKB-KW"/>
</dbReference>
<dbReference type="FunFam" id="3.40.710.10:FF:000095">
    <property type="entry name" value="Penicillin-binding protein 2x"/>
    <property type="match status" value="1"/>
</dbReference>
<dbReference type="Pfam" id="PF00905">
    <property type="entry name" value="Transpeptidase"/>
    <property type="match status" value="1"/>
</dbReference>
<dbReference type="GO" id="GO:0008658">
    <property type="term" value="F:penicillin binding"/>
    <property type="evidence" value="ECO:0007669"/>
    <property type="project" value="InterPro"/>
</dbReference>
<evidence type="ECO:0000256" key="13">
    <source>
        <dbReference type="ARBA" id="ARBA00023316"/>
    </source>
</evidence>
<keyword evidence="9 16" id="KW-1133">Transmembrane helix</keyword>
<comment type="similarity">
    <text evidence="2">Belongs to the transpeptidase family.</text>
</comment>
<proteinExistence type="inferred from homology"/>
<dbReference type="Gene3D" id="2.20.70.70">
    <property type="match status" value="1"/>
</dbReference>
<evidence type="ECO:0000256" key="4">
    <source>
        <dbReference type="ARBA" id="ARBA00022618"/>
    </source>
</evidence>
<feature type="transmembrane region" description="Helical" evidence="16">
    <location>
        <begin position="20"/>
        <end position="45"/>
    </location>
</feature>
<evidence type="ECO:0000256" key="7">
    <source>
        <dbReference type="ARBA" id="ARBA00022960"/>
    </source>
</evidence>
<dbReference type="SUPFAM" id="SSF56601">
    <property type="entry name" value="beta-lactamase/transpeptidase-like"/>
    <property type="match status" value="1"/>
</dbReference>
<keyword evidence="4" id="KW-0132">Cell division</keyword>
<dbReference type="SMART" id="SM00740">
    <property type="entry name" value="PASTA"/>
    <property type="match status" value="2"/>
</dbReference>
<dbReference type="InterPro" id="IPR036138">
    <property type="entry name" value="PBP_dimer_sf"/>
</dbReference>
<accession>A0A1B2J044</accession>
<dbReference type="SUPFAM" id="SSF54184">
    <property type="entry name" value="Penicillin-binding protein 2x (pbp-2x), c-terminal domain"/>
    <property type="match status" value="2"/>
</dbReference>
<comment type="function">
    <text evidence="14">A transpeptidase that forms peptide cross-links between adjacent glycan strands in cell wall peptidoglycan (PG). Part of the divisome machinery that synthesizes the septal cross wall. Beta-lactams inactivate the PBPs by acylating an essential serine residue in the active site of these proteins.</text>
</comment>
<dbReference type="GO" id="GO:0051301">
    <property type="term" value="P:cell division"/>
    <property type="evidence" value="ECO:0007669"/>
    <property type="project" value="UniProtKB-KW"/>
</dbReference>
<evidence type="ECO:0000256" key="16">
    <source>
        <dbReference type="SAM" id="Phobius"/>
    </source>
</evidence>
<dbReference type="OrthoDB" id="9804124at2"/>
<evidence type="ECO:0000256" key="8">
    <source>
        <dbReference type="ARBA" id="ARBA00022984"/>
    </source>
</evidence>
<evidence type="ECO:0000256" key="9">
    <source>
        <dbReference type="ARBA" id="ARBA00022989"/>
    </source>
</evidence>
<evidence type="ECO:0000256" key="11">
    <source>
        <dbReference type="ARBA" id="ARBA00023251"/>
    </source>
</evidence>
<dbReference type="PANTHER" id="PTHR30627">
    <property type="entry name" value="PEPTIDOGLYCAN D,D-TRANSPEPTIDASE"/>
    <property type="match status" value="1"/>
</dbReference>
<dbReference type="EMBL" id="CP014924">
    <property type="protein sequence ID" value="ANZ67675.1"/>
    <property type="molecule type" value="Genomic_DNA"/>
</dbReference>
<dbReference type="AlphaFoldDB" id="A0A1B2J044"/>
<keyword evidence="19" id="KW-1185">Reference proteome</keyword>
<evidence type="ECO:0000256" key="14">
    <source>
        <dbReference type="ARBA" id="ARBA00055980"/>
    </source>
</evidence>
<dbReference type="PANTHER" id="PTHR30627:SF26">
    <property type="entry name" value="PENICILLIN-BINDING PROTEIN 2B"/>
    <property type="match status" value="1"/>
</dbReference>
<dbReference type="InterPro" id="IPR005311">
    <property type="entry name" value="PBP_dimer"/>
</dbReference>
<keyword evidence="10 16" id="KW-0472">Membrane</keyword>
<dbReference type="InterPro" id="IPR050515">
    <property type="entry name" value="Beta-lactam/transpept"/>
</dbReference>
<evidence type="ECO:0000256" key="12">
    <source>
        <dbReference type="ARBA" id="ARBA00023306"/>
    </source>
</evidence>
<dbReference type="Gene3D" id="3.40.710.10">
    <property type="entry name" value="DD-peptidase/beta-lactamase superfamily"/>
    <property type="match status" value="1"/>
</dbReference>
<keyword evidence="6" id="KW-0677">Repeat</keyword>
<dbReference type="Gene3D" id="3.90.1310.10">
    <property type="entry name" value="Penicillin-binding protein 2a (Domain 2)"/>
    <property type="match status" value="1"/>
</dbReference>
<keyword evidence="11" id="KW-0046">Antibiotic resistance</keyword>
<dbReference type="PROSITE" id="PS51178">
    <property type="entry name" value="PASTA"/>
    <property type="match status" value="2"/>
</dbReference>
<keyword evidence="5 16" id="KW-0812">Transmembrane</keyword>
<evidence type="ECO:0000313" key="19">
    <source>
        <dbReference type="Proteomes" id="UP000093267"/>
    </source>
</evidence>
<evidence type="ECO:0000256" key="10">
    <source>
        <dbReference type="ARBA" id="ARBA00023136"/>
    </source>
</evidence>
<keyword evidence="8" id="KW-0573">Peptidoglycan synthesis</keyword>
<dbReference type="Pfam" id="PF03717">
    <property type="entry name" value="PBP_dimer"/>
    <property type="match status" value="1"/>
</dbReference>
<dbReference type="CDD" id="cd06575">
    <property type="entry name" value="PASTA_Pbp2x-like_2"/>
    <property type="match status" value="1"/>
</dbReference>
<protein>
    <submittedName>
        <fullName evidence="18">Penicillin-binding protein</fullName>
    </submittedName>
</protein>
<evidence type="ECO:0000256" key="3">
    <source>
        <dbReference type="ARBA" id="ARBA00022475"/>
    </source>
</evidence>
<evidence type="ECO:0000256" key="6">
    <source>
        <dbReference type="ARBA" id="ARBA00022737"/>
    </source>
</evidence>
<reference evidence="18 19" key="1">
    <citation type="submission" date="2016-03" db="EMBL/GenBank/DDBJ databases">
        <title>Pediococcus and Lactobacillus from brewery environment - whole genome sequencing and assembly.</title>
        <authorList>
            <person name="Behr J."/>
            <person name="Geissler A.J."/>
            <person name="Vogel R.F."/>
        </authorList>
    </citation>
    <scope>NUCLEOTIDE SEQUENCE [LARGE SCALE GENOMIC DNA]</scope>
    <source>
        <strain evidence="18 19">TMW 1.1995</strain>
    </source>
</reference>
<dbReference type="GO" id="GO:0071555">
    <property type="term" value="P:cell wall organization"/>
    <property type="evidence" value="ECO:0007669"/>
    <property type="project" value="UniProtKB-KW"/>
</dbReference>
<dbReference type="InterPro" id="IPR001460">
    <property type="entry name" value="PCN-bd_Tpept"/>
</dbReference>
<keyword evidence="7" id="KW-0133">Cell shape</keyword>
<evidence type="ECO:0000256" key="5">
    <source>
        <dbReference type="ARBA" id="ARBA00022692"/>
    </source>
</evidence>
<name>A0A1B2J044_9LACO</name>
<organism evidence="18 19">
    <name type="scientific">Secundilactobacillus paracollinoides</name>
    <dbReference type="NCBI Taxonomy" id="240427"/>
    <lineage>
        <taxon>Bacteria</taxon>
        <taxon>Bacillati</taxon>
        <taxon>Bacillota</taxon>
        <taxon>Bacilli</taxon>
        <taxon>Lactobacillales</taxon>
        <taxon>Lactobacillaceae</taxon>
        <taxon>Secundilactobacillus</taxon>
    </lineage>
</organism>
<feature type="domain" description="PASTA" evidence="17">
    <location>
        <begin position="601"/>
        <end position="661"/>
    </location>
</feature>
<gene>
    <name evidence="18" type="ORF">AYR63_11415</name>
</gene>
<dbReference type="InterPro" id="IPR005543">
    <property type="entry name" value="PASTA_dom"/>
</dbReference>
<dbReference type="CDD" id="cd06576">
    <property type="entry name" value="PASTA_Pbp2x-like_1"/>
    <property type="match status" value="1"/>
</dbReference>
<evidence type="ECO:0000313" key="18">
    <source>
        <dbReference type="EMBL" id="ANZ67675.1"/>
    </source>
</evidence>
<dbReference type="STRING" id="240427.AYR62_04375"/>
<dbReference type="Pfam" id="PF03793">
    <property type="entry name" value="PASTA"/>
    <property type="match status" value="1"/>
</dbReference>
<evidence type="ECO:0000259" key="17">
    <source>
        <dbReference type="PROSITE" id="PS51178"/>
    </source>
</evidence>
<dbReference type="GO" id="GO:0009252">
    <property type="term" value="P:peptidoglycan biosynthetic process"/>
    <property type="evidence" value="ECO:0007669"/>
    <property type="project" value="UniProtKB-KW"/>
</dbReference>
<evidence type="ECO:0000256" key="15">
    <source>
        <dbReference type="SAM" id="MobiDB-lite"/>
    </source>
</evidence>
<feature type="domain" description="PASTA" evidence="17">
    <location>
        <begin position="663"/>
        <end position="718"/>
    </location>
</feature>
<feature type="region of interest" description="Disordered" evidence="15">
    <location>
        <begin position="225"/>
        <end position="245"/>
    </location>
</feature>
<dbReference type="GO" id="GO:0005886">
    <property type="term" value="C:plasma membrane"/>
    <property type="evidence" value="ECO:0007669"/>
    <property type="project" value="UniProtKB-SubCell"/>
</dbReference>
<dbReference type="SUPFAM" id="SSF56519">
    <property type="entry name" value="Penicillin binding protein dimerisation domain"/>
    <property type="match status" value="1"/>
</dbReference>
<keyword evidence="13" id="KW-0961">Cell wall biogenesis/degradation</keyword>
<dbReference type="Proteomes" id="UP000093267">
    <property type="component" value="Chromosome"/>
</dbReference>
<dbReference type="Gene3D" id="3.30.70.2110">
    <property type="match status" value="1"/>
</dbReference>
<comment type="subcellular location">
    <subcellularLocation>
        <location evidence="1">Cell membrane</location>
        <topology evidence="1">Single-pass membrane protein</topology>
    </subcellularLocation>
</comment>
<evidence type="ECO:0000256" key="1">
    <source>
        <dbReference type="ARBA" id="ARBA00004162"/>
    </source>
</evidence>
<dbReference type="RefSeq" id="WP_065902940.1">
    <property type="nucleotide sequence ID" value="NZ_CP014912.1"/>
</dbReference>
<evidence type="ECO:0000256" key="2">
    <source>
        <dbReference type="ARBA" id="ARBA00007171"/>
    </source>
</evidence>
<keyword evidence="12" id="KW-0131">Cell cycle</keyword>